<feature type="transmembrane region" description="Helical" evidence="1">
    <location>
        <begin position="35"/>
        <end position="57"/>
    </location>
</feature>
<evidence type="ECO:0000313" key="3">
    <source>
        <dbReference type="Proteomes" id="UP000193450"/>
    </source>
</evidence>
<accession>A0A1X9NFH2</accession>
<feature type="transmembrane region" description="Helical" evidence="1">
    <location>
        <begin position="94"/>
        <end position="116"/>
    </location>
</feature>
<dbReference type="OrthoDB" id="9779074at2"/>
<reference evidence="2 3" key="1">
    <citation type="submission" date="2016-11" db="EMBL/GenBank/DDBJ databases">
        <title>Trade-off between light-utilization and light-protection in marine flavobacteria.</title>
        <authorList>
            <person name="Kumagai Y."/>
        </authorList>
    </citation>
    <scope>NUCLEOTIDE SEQUENCE [LARGE SCALE GENOMIC DNA]</scope>
    <source>
        <strain evidence="2 3">NBRC 107125</strain>
    </source>
</reference>
<protein>
    <recommendedName>
        <fullName evidence="4">Histidine kinase N-terminal 7TM region domain-containing protein</fullName>
    </recommendedName>
</protein>
<evidence type="ECO:0000313" key="2">
    <source>
        <dbReference type="EMBL" id="ARN74269.1"/>
    </source>
</evidence>
<feature type="transmembrane region" description="Helical" evidence="1">
    <location>
        <begin position="6"/>
        <end position="23"/>
    </location>
</feature>
<sequence>MNPTSVIAASSVMLAILLVTAIYNVKGGNRYANRVLALFVAISALYLASLVPLHSALMSDYPMIRVTNSLVFLFGPLLYSYVKAMTIPGFKLGRADLVHIVPFVLLVFIGLSAFWLPEMVTTNVSPPTRKPEVSIRDSIGIVYYALLTLYGYLSVRCLQQHRASIQTEFSNLEGISLRWLYILVMITVAIASLGLLIALARAFTDIQFWPRGIYSMTLMISIYYLIAFMGITQPQIFGATVAEAPAAAKSDKPPPSIKPVA</sequence>
<dbReference type="EMBL" id="CP019343">
    <property type="protein sequence ID" value="ARN74269.1"/>
    <property type="molecule type" value="Genomic_DNA"/>
</dbReference>
<feature type="transmembrane region" description="Helical" evidence="1">
    <location>
        <begin position="63"/>
        <end position="82"/>
    </location>
</feature>
<feature type="transmembrane region" description="Helical" evidence="1">
    <location>
        <begin position="212"/>
        <end position="231"/>
    </location>
</feature>
<keyword evidence="1" id="KW-0472">Membrane</keyword>
<dbReference type="AlphaFoldDB" id="A0A1X9NFH2"/>
<keyword evidence="1" id="KW-0812">Transmembrane</keyword>
<gene>
    <name evidence="2" type="ORF">BST96_09130</name>
</gene>
<dbReference type="STRING" id="716816.BST96_09130"/>
<dbReference type="KEGG" id="osg:BST96_09130"/>
<evidence type="ECO:0008006" key="4">
    <source>
        <dbReference type="Google" id="ProtNLM"/>
    </source>
</evidence>
<keyword evidence="3" id="KW-1185">Reference proteome</keyword>
<keyword evidence="1" id="KW-1133">Transmembrane helix</keyword>
<organism evidence="2 3">
    <name type="scientific">Oceanicoccus sagamiensis</name>
    <dbReference type="NCBI Taxonomy" id="716816"/>
    <lineage>
        <taxon>Bacteria</taxon>
        <taxon>Pseudomonadati</taxon>
        <taxon>Pseudomonadota</taxon>
        <taxon>Gammaproteobacteria</taxon>
        <taxon>Cellvibrionales</taxon>
        <taxon>Spongiibacteraceae</taxon>
        <taxon>Oceanicoccus</taxon>
    </lineage>
</organism>
<proteinExistence type="predicted"/>
<dbReference type="Proteomes" id="UP000193450">
    <property type="component" value="Chromosome"/>
</dbReference>
<dbReference type="RefSeq" id="WP_085758407.1">
    <property type="nucleotide sequence ID" value="NZ_CP019343.1"/>
</dbReference>
<name>A0A1X9NFH2_9GAMM</name>
<feature type="transmembrane region" description="Helical" evidence="1">
    <location>
        <begin position="179"/>
        <end position="200"/>
    </location>
</feature>
<feature type="transmembrane region" description="Helical" evidence="1">
    <location>
        <begin position="141"/>
        <end position="158"/>
    </location>
</feature>
<evidence type="ECO:0000256" key="1">
    <source>
        <dbReference type="SAM" id="Phobius"/>
    </source>
</evidence>